<dbReference type="STRING" id="1423806.FD15_GL001586"/>
<protein>
    <recommendedName>
        <fullName evidence="3">DUF3114 domain-containing protein</fullName>
    </recommendedName>
</protein>
<reference evidence="1 2" key="1">
    <citation type="journal article" date="2015" name="Genome Announc.">
        <title>Expanding the biotechnology potential of lactobacilli through comparative genomics of 213 strains and associated genera.</title>
        <authorList>
            <person name="Sun Z."/>
            <person name="Harris H.M."/>
            <person name="McCann A."/>
            <person name="Guo C."/>
            <person name="Argimon S."/>
            <person name="Zhang W."/>
            <person name="Yang X."/>
            <person name="Jeffery I.B."/>
            <person name="Cooney J.C."/>
            <person name="Kagawa T.F."/>
            <person name="Liu W."/>
            <person name="Song Y."/>
            <person name="Salvetti E."/>
            <person name="Wrobel A."/>
            <person name="Rasinkangas P."/>
            <person name="Parkhill J."/>
            <person name="Rea M.C."/>
            <person name="O'Sullivan O."/>
            <person name="Ritari J."/>
            <person name="Douillard F.P."/>
            <person name="Paul Ross R."/>
            <person name="Yang R."/>
            <person name="Briner A.E."/>
            <person name="Felis G.E."/>
            <person name="de Vos W.M."/>
            <person name="Barrangou R."/>
            <person name="Klaenhammer T.R."/>
            <person name="Caufield P.W."/>
            <person name="Cui Y."/>
            <person name="Zhang H."/>
            <person name="O'Toole P.W."/>
        </authorList>
    </citation>
    <scope>NUCLEOTIDE SEQUENCE [LARGE SCALE GENOMIC DNA]</scope>
    <source>
        <strain evidence="1 2">DSM 21376</strain>
    </source>
</reference>
<organism evidence="1 2">
    <name type="scientific">Liquorilactobacillus sucicola DSM 21376 = JCM 15457</name>
    <dbReference type="NCBI Taxonomy" id="1423806"/>
    <lineage>
        <taxon>Bacteria</taxon>
        <taxon>Bacillati</taxon>
        <taxon>Bacillota</taxon>
        <taxon>Bacilli</taxon>
        <taxon>Lactobacillales</taxon>
        <taxon>Lactobacillaceae</taxon>
        <taxon>Liquorilactobacillus</taxon>
    </lineage>
</organism>
<dbReference type="PATRIC" id="fig|1423806.3.peg.1608"/>
<dbReference type="Pfam" id="PF11311">
    <property type="entry name" value="DUF3114"/>
    <property type="match status" value="1"/>
</dbReference>
<dbReference type="InterPro" id="IPR021462">
    <property type="entry name" value="DUF3114"/>
</dbReference>
<sequence length="550" mass="63691">MRLAKYRSKKEITAAKKMKKRLRSQMEDVIYSLNMVGVGSNKHARHYYKVKLSLLKVLFIYVDQLLLLNELFFKIKRETGQIKRISRGTAVFLFLKKATNNLKKISPLEKCYPQVFEVELEKMILQKSDRMIEIKKNVVSLRKGWEDLEEVAKIIIVGTSALEKAKHTETAGELRAETEKMEHCYHTYMVKKMIRKMKLQPPQKESMCERAVHEVRNADMLCWPPESIEVLLSNFLQVRFRQSEAQEKSFQNSDSANSYKRVGTRLFSEMWDSYQQSCMQQKSAQNKLTLLMTVSKMCDLNGSKSQTKHLLRYFAPISPAAAFWKDLAKTVQTAFPEGLNATLNEKLAKNVHQFRYLISAQQIQFVREKYLQQGKTEFEALAWYLSTLPEGQFSLDESARLHQKHRRKNGEAPANYYKTNIKVVVGFHSEYILDGNGNLINEIDVEKEPFENENGIVNGASFNYAASNDYKASKGPKWNAVHSDHYKLDISIPSKMEPIFRLKTVKNYKSPSLKIYNCQKDPNYGSNGQSAHQANQKAMHAFWKEIKRLS</sequence>
<accession>A0A0R2E011</accession>
<dbReference type="Proteomes" id="UP000050961">
    <property type="component" value="Unassembled WGS sequence"/>
</dbReference>
<dbReference type="RefSeq" id="WP_056967390.1">
    <property type="nucleotide sequence ID" value="NZ_AYZF01000016.1"/>
</dbReference>
<proteinExistence type="predicted"/>
<comment type="caution">
    <text evidence="1">The sequence shown here is derived from an EMBL/GenBank/DDBJ whole genome shotgun (WGS) entry which is preliminary data.</text>
</comment>
<gene>
    <name evidence="1" type="ORF">FD15_GL001586</name>
</gene>
<evidence type="ECO:0000313" key="1">
    <source>
        <dbReference type="EMBL" id="KRN05780.1"/>
    </source>
</evidence>
<evidence type="ECO:0008006" key="3">
    <source>
        <dbReference type="Google" id="ProtNLM"/>
    </source>
</evidence>
<dbReference type="EMBL" id="AYZF01000016">
    <property type="protein sequence ID" value="KRN05780.1"/>
    <property type="molecule type" value="Genomic_DNA"/>
</dbReference>
<keyword evidence="2" id="KW-1185">Reference proteome</keyword>
<dbReference type="AlphaFoldDB" id="A0A0R2E011"/>
<name>A0A0R2E011_9LACO</name>
<evidence type="ECO:0000313" key="2">
    <source>
        <dbReference type="Proteomes" id="UP000050961"/>
    </source>
</evidence>